<organism evidence="15 16">
    <name type="scientific">Buchnera aphidicola str. Ua</name>
    <name type="common">Uroleucon ambrosiae</name>
    <dbReference type="NCBI Taxonomy" id="1005057"/>
    <lineage>
        <taxon>Bacteria</taxon>
        <taxon>Pseudomonadati</taxon>
        <taxon>Pseudomonadota</taxon>
        <taxon>Gammaproteobacteria</taxon>
        <taxon>Enterobacterales</taxon>
        <taxon>Erwiniaceae</taxon>
        <taxon>Buchnera</taxon>
    </lineage>
</organism>
<evidence type="ECO:0000256" key="7">
    <source>
        <dbReference type="ARBA" id="ARBA00022603"/>
    </source>
</evidence>
<keyword evidence="7 12" id="KW-0489">Methyltransferase</keyword>
<reference evidence="15 16" key="1">
    <citation type="journal article" date="2011" name="PLoS Genet.">
        <title>Sequence conservation and functional constraint on intergenic spacers in reduced genomes of the obligate symbiont buchnera.</title>
        <authorList>
            <person name="Degnan P.H."/>
            <person name="Ochman H."/>
            <person name="Moran N.A."/>
        </authorList>
    </citation>
    <scope>NUCLEOTIDE SEQUENCE [LARGE SCALE GENOMIC DNA]</scope>
    <source>
        <strain evidence="15 16">Ua</strain>
    </source>
</reference>
<accession>G2LPQ6</accession>
<dbReference type="PANTHER" id="PTHR30027">
    <property type="entry name" value="RIBOSOMAL RNA SMALL SUBUNIT METHYLTRANSFERASE E"/>
    <property type="match status" value="1"/>
</dbReference>
<protein>
    <recommendedName>
        <fullName evidence="4 12">Ribosomal RNA small subunit methyltransferase E</fullName>
        <ecNumber evidence="3 12">2.1.1.193</ecNumber>
    </recommendedName>
</protein>
<evidence type="ECO:0000256" key="12">
    <source>
        <dbReference type="PIRNR" id="PIRNR015601"/>
    </source>
</evidence>
<keyword evidence="8 12" id="KW-0808">Transferase</keyword>
<dbReference type="Pfam" id="PF04452">
    <property type="entry name" value="Methyltrans_RNA"/>
    <property type="match status" value="1"/>
</dbReference>
<dbReference type="AlphaFoldDB" id="G2LPQ6"/>
<sequence length="247" mass="29279">MKIKKNIPRIYIQEHFNINEIYILSKDHIHYLHKVLRIKHEDVLEIFNDTNHIFFAKIIYMSNKIIKIKIFLKQFKNIESPIHIHLGQLIPKNDKKMDFIIQKSIEMGVNIITPLLSENFYLKKKNLNISNKIQRWKKIAIATCQQCKRNIIPEIRHPIDIFSWCEKRKHDTKIIFHPESIMTIHQLNTPLKYIRIIIGSEQGFSYNEIQKIIQYGFISIKLGPRILRTETAALVSVTALQLKFGDL</sequence>
<keyword evidence="9 12" id="KW-0949">S-adenosyl-L-methionine</keyword>
<dbReference type="Proteomes" id="UP000006139">
    <property type="component" value="Chromosome"/>
</dbReference>
<comment type="function">
    <text evidence="10 12">Specifically methylates the N3 position of the uracil ring of uridine 1498 (m3U1498) in 16S rRNA. Acts on the fully assembled 30S ribosomal subunit.</text>
</comment>
<dbReference type="GO" id="GO:0005737">
    <property type="term" value="C:cytoplasm"/>
    <property type="evidence" value="ECO:0007669"/>
    <property type="project" value="UniProtKB-SubCell"/>
</dbReference>
<evidence type="ECO:0000313" key="15">
    <source>
        <dbReference type="EMBL" id="AEO08193.1"/>
    </source>
</evidence>
<comment type="subcellular location">
    <subcellularLocation>
        <location evidence="1 12">Cytoplasm</location>
    </subcellularLocation>
</comment>
<dbReference type="InterPro" id="IPR029026">
    <property type="entry name" value="tRNA_m1G_MTases_N"/>
</dbReference>
<dbReference type="EMBL" id="CP002648">
    <property type="protein sequence ID" value="AEO08193.1"/>
    <property type="molecule type" value="Genomic_DNA"/>
</dbReference>
<dbReference type="Pfam" id="PF20260">
    <property type="entry name" value="PUA_4"/>
    <property type="match status" value="1"/>
</dbReference>
<dbReference type="Gene3D" id="3.40.1280.10">
    <property type="match status" value="1"/>
</dbReference>
<dbReference type="Gene3D" id="2.40.240.20">
    <property type="entry name" value="Hypothetical PUA domain-like, domain 1"/>
    <property type="match status" value="1"/>
</dbReference>
<proteinExistence type="inferred from homology"/>
<comment type="similarity">
    <text evidence="2 12">Belongs to the RNA methyltransferase RsmE family.</text>
</comment>
<dbReference type="CDD" id="cd18084">
    <property type="entry name" value="RsmE-like"/>
    <property type="match status" value="1"/>
</dbReference>
<evidence type="ECO:0000256" key="3">
    <source>
        <dbReference type="ARBA" id="ARBA00012328"/>
    </source>
</evidence>
<dbReference type="EC" id="2.1.1.193" evidence="3 12"/>
<dbReference type="KEGG" id="buh:BUAMB_386"/>
<evidence type="ECO:0000313" key="16">
    <source>
        <dbReference type="Proteomes" id="UP000006139"/>
    </source>
</evidence>
<dbReference type="InterPro" id="IPR029028">
    <property type="entry name" value="Alpha/beta_knot_MTases"/>
</dbReference>
<gene>
    <name evidence="15" type="primary">rsmE</name>
    <name evidence="15" type="ORF">BUAMB_386</name>
</gene>
<evidence type="ECO:0000256" key="1">
    <source>
        <dbReference type="ARBA" id="ARBA00004496"/>
    </source>
</evidence>
<evidence type="ECO:0000256" key="9">
    <source>
        <dbReference type="ARBA" id="ARBA00022691"/>
    </source>
</evidence>
<evidence type="ECO:0000256" key="4">
    <source>
        <dbReference type="ARBA" id="ARBA00013673"/>
    </source>
</evidence>
<evidence type="ECO:0000256" key="2">
    <source>
        <dbReference type="ARBA" id="ARBA00005528"/>
    </source>
</evidence>
<keyword evidence="6 12" id="KW-0698">rRNA processing</keyword>
<evidence type="ECO:0000256" key="11">
    <source>
        <dbReference type="ARBA" id="ARBA00047944"/>
    </source>
</evidence>
<dbReference type="NCBIfam" id="TIGR00046">
    <property type="entry name" value="RsmE family RNA methyltransferase"/>
    <property type="match status" value="1"/>
</dbReference>
<evidence type="ECO:0000256" key="8">
    <source>
        <dbReference type="ARBA" id="ARBA00022679"/>
    </source>
</evidence>
<dbReference type="PIRSF" id="PIRSF015601">
    <property type="entry name" value="MTase_slr0722"/>
    <property type="match status" value="1"/>
</dbReference>
<dbReference type="PATRIC" id="fig|1005057.4.peg.370"/>
<dbReference type="InterPro" id="IPR046887">
    <property type="entry name" value="RsmE_PUA-like"/>
</dbReference>
<evidence type="ECO:0000256" key="5">
    <source>
        <dbReference type="ARBA" id="ARBA00022490"/>
    </source>
</evidence>
<dbReference type="OrthoDB" id="9815641at2"/>
<dbReference type="InterPro" id="IPR046886">
    <property type="entry name" value="RsmE_MTase_dom"/>
</dbReference>
<dbReference type="GO" id="GO:0070042">
    <property type="term" value="F:rRNA (uridine-N3-)-methyltransferase activity"/>
    <property type="evidence" value="ECO:0007669"/>
    <property type="project" value="TreeGrafter"/>
</dbReference>
<comment type="catalytic activity">
    <reaction evidence="11 12">
        <text>uridine(1498) in 16S rRNA + S-adenosyl-L-methionine = N(3)-methyluridine(1498) in 16S rRNA + S-adenosyl-L-homocysteine + H(+)</text>
        <dbReference type="Rhea" id="RHEA:42920"/>
        <dbReference type="Rhea" id="RHEA-COMP:10283"/>
        <dbReference type="Rhea" id="RHEA-COMP:10284"/>
        <dbReference type="ChEBI" id="CHEBI:15378"/>
        <dbReference type="ChEBI" id="CHEBI:57856"/>
        <dbReference type="ChEBI" id="CHEBI:59789"/>
        <dbReference type="ChEBI" id="CHEBI:65315"/>
        <dbReference type="ChEBI" id="CHEBI:74502"/>
        <dbReference type="EC" id="2.1.1.193"/>
    </reaction>
</comment>
<dbReference type="GO" id="GO:0070475">
    <property type="term" value="P:rRNA base methylation"/>
    <property type="evidence" value="ECO:0007669"/>
    <property type="project" value="TreeGrafter"/>
</dbReference>
<dbReference type="InterPro" id="IPR015947">
    <property type="entry name" value="PUA-like_sf"/>
</dbReference>
<dbReference type="InterPro" id="IPR006700">
    <property type="entry name" value="RsmE"/>
</dbReference>
<evidence type="ECO:0000256" key="6">
    <source>
        <dbReference type="ARBA" id="ARBA00022552"/>
    </source>
</evidence>
<dbReference type="SUPFAM" id="SSF75217">
    <property type="entry name" value="alpha/beta knot"/>
    <property type="match status" value="1"/>
</dbReference>
<name>G2LPQ6_BUCUM</name>
<dbReference type="RefSeq" id="WP_014500097.1">
    <property type="nucleotide sequence ID" value="NC_017259.1"/>
</dbReference>
<dbReference type="STRING" id="1005057.BUAMB_386"/>
<evidence type="ECO:0000259" key="13">
    <source>
        <dbReference type="Pfam" id="PF04452"/>
    </source>
</evidence>
<feature type="domain" description="Ribosomal RNA small subunit methyltransferase E PUA-like" evidence="14">
    <location>
        <begin position="26"/>
        <end position="70"/>
    </location>
</feature>
<dbReference type="HOGENOM" id="CLU_067442_5_1_6"/>
<dbReference type="SUPFAM" id="SSF88697">
    <property type="entry name" value="PUA domain-like"/>
    <property type="match status" value="1"/>
</dbReference>
<evidence type="ECO:0000256" key="10">
    <source>
        <dbReference type="ARBA" id="ARBA00025699"/>
    </source>
</evidence>
<feature type="domain" description="Ribosomal RNA small subunit methyltransferase E methyltransferase" evidence="13">
    <location>
        <begin position="79"/>
        <end position="241"/>
    </location>
</feature>
<dbReference type="PANTHER" id="PTHR30027:SF3">
    <property type="entry name" value="16S RRNA (URACIL(1498)-N(3))-METHYLTRANSFERASE"/>
    <property type="match status" value="1"/>
</dbReference>
<keyword evidence="5 12" id="KW-0963">Cytoplasm</keyword>
<dbReference type="eggNOG" id="COG1385">
    <property type="taxonomic scope" value="Bacteria"/>
</dbReference>
<dbReference type="NCBIfam" id="NF008692">
    <property type="entry name" value="PRK11713.1-5"/>
    <property type="match status" value="1"/>
</dbReference>
<evidence type="ECO:0000259" key="14">
    <source>
        <dbReference type="Pfam" id="PF20260"/>
    </source>
</evidence>